<keyword evidence="2" id="KW-1185">Reference proteome</keyword>
<dbReference type="Proteomes" id="UP000700596">
    <property type="component" value="Unassembled WGS sequence"/>
</dbReference>
<protein>
    <submittedName>
        <fullName evidence="1">Uncharacterized protein</fullName>
    </submittedName>
</protein>
<sequence>MAGTPGAVLAELSDHLLKVREDPTTALDTDLLEKCELFTNSPEYLKDLWKDTEALFLQLASLLPSLQQDPSPLTHFIIKLAVPYRFEEIKDVDFEVGLSLEATPFHGLILTLLGKARASSNDAQALANKPSVMYAIVRLWLCTQDSGIASQAFELLIGLLQVSKDEPSPVSGYQHYGSAPVWKRLFHDRDIYSLYFQHTTFSKLSKTAEPNLSKRDRTIAQARLLEFLPRVGALDWTTITSSHEPEVEQEVGLIQSQGLLHYASLKMVDTADDMLMHMTLINFFSDLIITVKNTPHLTPNDSSLSLDFLKEQGIHKQIINFHTDDNPGLEHSFLSSRSAHYISEYASVYPANFEKSSDLQIIRQYVHRNIRKCEADDLSVLASMPRATVIPRNSHGLAWDEAVLLDIPVTRTNPEALKTLATIFHGPSKEEITFPQPVVSDVAANRNVTEKVFARLLLSLYHTKNPGFFADLVKHAELIAMKENALAALTLLKAIITADWDSRPLPEMIPESDPIYLRLQQFPQTGVDAVIEPSISGGVLPYLIKPATTFSNLVGGRGDAENAAYQIAMAKFDVLQTLGERLQKQGSRQDIITMVRRRVAEGPWGVSGSAGSRIGTMEL</sequence>
<dbReference type="EMBL" id="JAGMWT010000001">
    <property type="protein sequence ID" value="KAH7138900.1"/>
    <property type="molecule type" value="Genomic_DNA"/>
</dbReference>
<evidence type="ECO:0000313" key="1">
    <source>
        <dbReference type="EMBL" id="KAH7138900.1"/>
    </source>
</evidence>
<accession>A0A9P9EIL1</accession>
<organism evidence="1 2">
    <name type="scientific">Dendryphion nanum</name>
    <dbReference type="NCBI Taxonomy" id="256645"/>
    <lineage>
        <taxon>Eukaryota</taxon>
        <taxon>Fungi</taxon>
        <taxon>Dikarya</taxon>
        <taxon>Ascomycota</taxon>
        <taxon>Pezizomycotina</taxon>
        <taxon>Dothideomycetes</taxon>
        <taxon>Pleosporomycetidae</taxon>
        <taxon>Pleosporales</taxon>
        <taxon>Torulaceae</taxon>
        <taxon>Dendryphion</taxon>
    </lineage>
</organism>
<proteinExistence type="predicted"/>
<evidence type="ECO:0000313" key="2">
    <source>
        <dbReference type="Proteomes" id="UP000700596"/>
    </source>
</evidence>
<dbReference type="AlphaFoldDB" id="A0A9P9EIL1"/>
<comment type="caution">
    <text evidence="1">The sequence shown here is derived from an EMBL/GenBank/DDBJ whole genome shotgun (WGS) entry which is preliminary data.</text>
</comment>
<dbReference type="OrthoDB" id="4538483at2759"/>
<gene>
    <name evidence="1" type="ORF">B0J11DRAFT_28039</name>
</gene>
<reference evidence="1" key="1">
    <citation type="journal article" date="2021" name="Nat. Commun.">
        <title>Genetic determinants of endophytism in the Arabidopsis root mycobiome.</title>
        <authorList>
            <person name="Mesny F."/>
            <person name="Miyauchi S."/>
            <person name="Thiergart T."/>
            <person name="Pickel B."/>
            <person name="Atanasova L."/>
            <person name="Karlsson M."/>
            <person name="Huettel B."/>
            <person name="Barry K.W."/>
            <person name="Haridas S."/>
            <person name="Chen C."/>
            <person name="Bauer D."/>
            <person name="Andreopoulos W."/>
            <person name="Pangilinan J."/>
            <person name="LaButti K."/>
            <person name="Riley R."/>
            <person name="Lipzen A."/>
            <person name="Clum A."/>
            <person name="Drula E."/>
            <person name="Henrissat B."/>
            <person name="Kohler A."/>
            <person name="Grigoriev I.V."/>
            <person name="Martin F.M."/>
            <person name="Hacquard S."/>
        </authorList>
    </citation>
    <scope>NUCLEOTIDE SEQUENCE</scope>
    <source>
        <strain evidence="1">MPI-CAGE-CH-0243</strain>
    </source>
</reference>
<name>A0A9P9EIL1_9PLEO</name>